<feature type="transmembrane region" description="Helical" evidence="6">
    <location>
        <begin position="187"/>
        <end position="211"/>
    </location>
</feature>
<dbReference type="PANTHER" id="PTHR30287">
    <property type="entry name" value="MEMBRANE COMPONENT OF PREDICTED ABC SUPERFAMILY METABOLITE UPTAKE TRANSPORTER"/>
    <property type="match status" value="1"/>
</dbReference>
<dbReference type="InterPro" id="IPR003838">
    <property type="entry name" value="ABC3_permease_C"/>
</dbReference>
<organism evidence="8 9">
    <name type="scientific">Dactylosporangium siamense</name>
    <dbReference type="NCBI Taxonomy" id="685454"/>
    <lineage>
        <taxon>Bacteria</taxon>
        <taxon>Bacillati</taxon>
        <taxon>Actinomycetota</taxon>
        <taxon>Actinomycetes</taxon>
        <taxon>Micromonosporales</taxon>
        <taxon>Micromonosporaceae</taxon>
        <taxon>Dactylosporangium</taxon>
    </lineage>
</organism>
<proteinExistence type="predicted"/>
<dbReference type="PANTHER" id="PTHR30287:SF2">
    <property type="entry name" value="BLL1001 PROTEIN"/>
    <property type="match status" value="1"/>
</dbReference>
<keyword evidence="3 6" id="KW-0812">Transmembrane</keyword>
<keyword evidence="5 6" id="KW-0472">Membrane</keyword>
<evidence type="ECO:0000259" key="7">
    <source>
        <dbReference type="Pfam" id="PF02687"/>
    </source>
</evidence>
<comment type="subcellular location">
    <subcellularLocation>
        <location evidence="1">Cell membrane</location>
        <topology evidence="1">Multi-pass membrane protein</topology>
    </subcellularLocation>
</comment>
<dbReference type="EMBL" id="BONQ01000172">
    <property type="protein sequence ID" value="GIG52225.1"/>
    <property type="molecule type" value="Genomic_DNA"/>
</dbReference>
<feature type="transmembrane region" description="Helical" evidence="6">
    <location>
        <begin position="606"/>
        <end position="627"/>
    </location>
</feature>
<evidence type="ECO:0000256" key="5">
    <source>
        <dbReference type="ARBA" id="ARBA00023136"/>
    </source>
</evidence>
<evidence type="ECO:0000256" key="3">
    <source>
        <dbReference type="ARBA" id="ARBA00022692"/>
    </source>
</evidence>
<feature type="transmembrane region" description="Helical" evidence="6">
    <location>
        <begin position="353"/>
        <end position="382"/>
    </location>
</feature>
<accession>A0A919UI56</accession>
<feature type="transmembrane region" description="Helical" evidence="6">
    <location>
        <begin position="403"/>
        <end position="429"/>
    </location>
</feature>
<keyword evidence="2" id="KW-1003">Cell membrane</keyword>
<name>A0A919UI56_9ACTN</name>
<reference evidence="8" key="1">
    <citation type="submission" date="2021-01" db="EMBL/GenBank/DDBJ databases">
        <title>Whole genome shotgun sequence of Dactylosporangium siamense NBRC 106093.</title>
        <authorList>
            <person name="Komaki H."/>
            <person name="Tamura T."/>
        </authorList>
    </citation>
    <scope>NUCLEOTIDE SEQUENCE</scope>
    <source>
        <strain evidence="8">NBRC 106093</strain>
    </source>
</reference>
<feature type="domain" description="ABC3 transporter permease C-terminal" evidence="7">
    <location>
        <begin position="604"/>
        <end position="711"/>
    </location>
</feature>
<dbReference type="Proteomes" id="UP000660611">
    <property type="component" value="Unassembled WGS sequence"/>
</dbReference>
<keyword evidence="4 6" id="KW-1133">Transmembrane helix</keyword>
<feature type="transmembrane region" description="Helical" evidence="6">
    <location>
        <begin position="284"/>
        <end position="303"/>
    </location>
</feature>
<dbReference type="AlphaFoldDB" id="A0A919UI56"/>
<dbReference type="InterPro" id="IPR038766">
    <property type="entry name" value="Membrane_comp_ABC_pdt"/>
</dbReference>
<feature type="transmembrane region" description="Helical" evidence="6">
    <location>
        <begin position="691"/>
        <end position="713"/>
    </location>
</feature>
<feature type="transmembrane region" description="Helical" evidence="6">
    <location>
        <begin position="232"/>
        <end position="255"/>
    </location>
</feature>
<feature type="transmembrane region" description="Helical" evidence="6">
    <location>
        <begin position="324"/>
        <end position="341"/>
    </location>
</feature>
<feature type="transmembrane region" description="Helical" evidence="6">
    <location>
        <begin position="648"/>
        <end position="671"/>
    </location>
</feature>
<sequence>MIGFGLRLAVASGREALVRFVVLAAAVALGVALLLATVAGVHALDGQFGRSGWQQAKSTAGTPAADPLMWVNRWGYFEGRPLDRIDVGRTGPAAPAVPGIPAAPAPGQYYVSPALHDLIVSRPADELASRFPGHEAGLIDDSALASPDSLLIIVGRTAHEVGGIYGAHEVASVSTVAPPVPVAAINLVLSVIGGGLLFPVLIFISTATRLAATRREQRFAAMRLVGATPRQVSTLAAVESTAAAVLGTAAGFALFPALQAILARYPLTGQRFFPSDLSLRPPEILIVGLGVPAAAAIAARFAMRRVRISPLGVTRQVTPKPPRAWRLIPLLAGLAELAYFIDRRPHTSSGQTAAFLPGLLLIMAGLVIAGPWITMVAARFMAGRARRLPTLLAARRLADNPQAAFRAISGVVLGLFVVSVATGVITTLVEQRAVPETPLSDVTMTQSFHGADGTEVPDALLERLRGVEGVTFALVLHDNPDDGADSPSSVIPCADLARIPQYGRCEPGAAVAQIWDNLVGYDPGRAGVGAATVWRASAATAEDVAALPVDGVVVGLDGTSTAHERARTALQLAFPDLAVSAGSTTDFKGDYRNQLNQFQQLANVTMLFSLPIAACSLAVSVAAGIADRKRPFALLRLTGVPLRALRRVVALESAAPLLAVAVLAAAVGFTAAQLFLRAQMRYTMSPPPVSYYVLTALGLGVALTIIAATLPLLDRVSGPETARNE</sequence>
<keyword evidence="9" id="KW-1185">Reference proteome</keyword>
<comment type="caution">
    <text evidence="8">The sequence shown here is derived from an EMBL/GenBank/DDBJ whole genome shotgun (WGS) entry which is preliminary data.</text>
</comment>
<evidence type="ECO:0000256" key="4">
    <source>
        <dbReference type="ARBA" id="ARBA00022989"/>
    </source>
</evidence>
<feature type="domain" description="ABC3 transporter permease C-terminal" evidence="7">
    <location>
        <begin position="192"/>
        <end position="307"/>
    </location>
</feature>
<protein>
    <recommendedName>
        <fullName evidence="7">ABC3 transporter permease C-terminal domain-containing protein</fullName>
    </recommendedName>
</protein>
<dbReference type="Pfam" id="PF02687">
    <property type="entry name" value="FtsX"/>
    <property type="match status" value="2"/>
</dbReference>
<evidence type="ECO:0000313" key="9">
    <source>
        <dbReference type="Proteomes" id="UP000660611"/>
    </source>
</evidence>
<evidence type="ECO:0000256" key="2">
    <source>
        <dbReference type="ARBA" id="ARBA00022475"/>
    </source>
</evidence>
<evidence type="ECO:0000256" key="1">
    <source>
        <dbReference type="ARBA" id="ARBA00004651"/>
    </source>
</evidence>
<dbReference type="RefSeq" id="WP_203853818.1">
    <property type="nucleotide sequence ID" value="NZ_BAAAVW010000038.1"/>
</dbReference>
<evidence type="ECO:0000313" key="8">
    <source>
        <dbReference type="EMBL" id="GIG52225.1"/>
    </source>
</evidence>
<gene>
    <name evidence="8" type="ORF">Dsi01nite_102660</name>
</gene>
<evidence type="ECO:0000256" key="6">
    <source>
        <dbReference type="SAM" id="Phobius"/>
    </source>
</evidence>
<dbReference type="GO" id="GO:0005886">
    <property type="term" value="C:plasma membrane"/>
    <property type="evidence" value="ECO:0007669"/>
    <property type="project" value="UniProtKB-SubCell"/>
</dbReference>